<gene>
    <name evidence="2" type="ORF">LCGC14_0951770</name>
</gene>
<comment type="caution">
    <text evidence="2">The sequence shown here is derived from an EMBL/GenBank/DDBJ whole genome shotgun (WGS) entry which is preliminary data.</text>
</comment>
<protein>
    <submittedName>
        <fullName evidence="2">Uncharacterized protein</fullName>
    </submittedName>
</protein>
<evidence type="ECO:0000256" key="1">
    <source>
        <dbReference type="SAM" id="MobiDB-lite"/>
    </source>
</evidence>
<name>A0A0F9R0I7_9ZZZZ</name>
<feature type="compositionally biased region" description="Low complexity" evidence="1">
    <location>
        <begin position="8"/>
        <end position="17"/>
    </location>
</feature>
<organism evidence="2">
    <name type="scientific">marine sediment metagenome</name>
    <dbReference type="NCBI Taxonomy" id="412755"/>
    <lineage>
        <taxon>unclassified sequences</taxon>
        <taxon>metagenomes</taxon>
        <taxon>ecological metagenomes</taxon>
    </lineage>
</organism>
<reference evidence="2" key="1">
    <citation type="journal article" date="2015" name="Nature">
        <title>Complex archaea that bridge the gap between prokaryotes and eukaryotes.</title>
        <authorList>
            <person name="Spang A."/>
            <person name="Saw J.H."/>
            <person name="Jorgensen S.L."/>
            <person name="Zaremba-Niedzwiedzka K."/>
            <person name="Martijn J."/>
            <person name="Lind A.E."/>
            <person name="van Eijk R."/>
            <person name="Schleper C."/>
            <person name="Guy L."/>
            <person name="Ettema T.J."/>
        </authorList>
    </citation>
    <scope>NUCLEOTIDE SEQUENCE</scope>
</reference>
<feature type="region of interest" description="Disordered" evidence="1">
    <location>
        <begin position="1"/>
        <end position="28"/>
    </location>
</feature>
<dbReference type="AlphaFoldDB" id="A0A0F9R0I7"/>
<accession>A0A0F9R0I7</accession>
<proteinExistence type="predicted"/>
<dbReference type="EMBL" id="LAZR01003391">
    <property type="protein sequence ID" value="KKN18836.1"/>
    <property type="molecule type" value="Genomic_DNA"/>
</dbReference>
<evidence type="ECO:0000313" key="2">
    <source>
        <dbReference type="EMBL" id="KKN18836.1"/>
    </source>
</evidence>
<sequence>MPARYSVTGAQGTTTATPGDSTLGIGSGTDQRPSLYDWTSGFGGTPADNVIQVLLRKMTALGTATGVTPVDIDEGGVASLTTCAEDHTVEPTYTAASELFDQLINQRATYRWVAAPGGEIVLPATAASGVGWTAFHASYTGSHEVSAHFID</sequence>